<proteinExistence type="predicted"/>
<dbReference type="InterPro" id="IPR009057">
    <property type="entry name" value="Homeodomain-like_sf"/>
</dbReference>
<evidence type="ECO:0000256" key="1">
    <source>
        <dbReference type="ARBA" id="ARBA00023015"/>
    </source>
</evidence>
<feature type="domain" description="Tetracycline repressor TetR C-terminal" evidence="3">
    <location>
        <begin position="91"/>
        <end position="187"/>
    </location>
</feature>
<organism evidence="4 5">
    <name type="scientific">Leifsonia poae</name>
    <dbReference type="NCBI Taxonomy" id="110933"/>
    <lineage>
        <taxon>Bacteria</taxon>
        <taxon>Bacillati</taxon>
        <taxon>Actinomycetota</taxon>
        <taxon>Actinomycetes</taxon>
        <taxon>Micrococcales</taxon>
        <taxon>Microbacteriaceae</taxon>
        <taxon>Leifsonia</taxon>
    </lineage>
</organism>
<dbReference type="EMBL" id="BSEN01000006">
    <property type="protein sequence ID" value="GLJ76412.1"/>
    <property type="molecule type" value="Genomic_DNA"/>
</dbReference>
<reference evidence="4" key="1">
    <citation type="journal article" date="2014" name="Int. J. Syst. Evol. Microbiol.">
        <title>Complete genome sequence of Corynebacterium casei LMG S-19264T (=DSM 44701T), isolated from a smear-ripened cheese.</title>
        <authorList>
            <consortium name="US DOE Joint Genome Institute (JGI-PGF)"/>
            <person name="Walter F."/>
            <person name="Albersmeier A."/>
            <person name="Kalinowski J."/>
            <person name="Ruckert C."/>
        </authorList>
    </citation>
    <scope>NUCLEOTIDE SEQUENCE</scope>
    <source>
        <strain evidence="4">VKM Ac-1401</strain>
    </source>
</reference>
<dbReference type="GO" id="GO:0045892">
    <property type="term" value="P:negative regulation of DNA-templated transcription"/>
    <property type="evidence" value="ECO:0007669"/>
    <property type="project" value="InterPro"/>
</dbReference>
<sequence>MFVYYAHREPRAEGEAVPRPSSPILSADRIADAAIALVDAGKAFGVNALARELGVTPSSLYNHVEGRDAIVELMRGRLAVRAAISVPDGLAWDAVVAYVVRSQRAMFAEHPLVLPLLVGKPVTDVTVLGYYEALAEALLSAGFPDDEVLVIVAVLDAFALGSGLDLSAPPEVWQAEPGSALGRLVAGGEPGQVRADRAFDLGVDLLLASLRARLAGA</sequence>
<accession>A0A9W6M067</accession>
<reference evidence="4" key="2">
    <citation type="submission" date="2023-01" db="EMBL/GenBank/DDBJ databases">
        <authorList>
            <person name="Sun Q."/>
            <person name="Evtushenko L."/>
        </authorList>
    </citation>
    <scope>NUCLEOTIDE SEQUENCE</scope>
    <source>
        <strain evidence="4">VKM Ac-1401</strain>
    </source>
</reference>
<dbReference type="SUPFAM" id="SSF46689">
    <property type="entry name" value="Homeodomain-like"/>
    <property type="match status" value="1"/>
</dbReference>
<comment type="caution">
    <text evidence="4">The sequence shown here is derived from an EMBL/GenBank/DDBJ whole genome shotgun (WGS) entry which is preliminary data.</text>
</comment>
<dbReference type="InterPro" id="IPR004111">
    <property type="entry name" value="Repressor_TetR_C"/>
</dbReference>
<evidence type="ECO:0000256" key="2">
    <source>
        <dbReference type="ARBA" id="ARBA00023163"/>
    </source>
</evidence>
<evidence type="ECO:0000313" key="5">
    <source>
        <dbReference type="Proteomes" id="UP001142372"/>
    </source>
</evidence>
<keyword evidence="5" id="KW-1185">Reference proteome</keyword>
<keyword evidence="1" id="KW-0805">Transcription regulation</keyword>
<gene>
    <name evidence="4" type="ORF">GCM10017584_19860</name>
</gene>
<dbReference type="SUPFAM" id="SSF48498">
    <property type="entry name" value="Tetracyclin repressor-like, C-terminal domain"/>
    <property type="match status" value="1"/>
</dbReference>
<dbReference type="Gene3D" id="1.10.357.10">
    <property type="entry name" value="Tetracycline Repressor, domain 2"/>
    <property type="match status" value="1"/>
</dbReference>
<dbReference type="InterPro" id="IPR036271">
    <property type="entry name" value="Tet_transcr_reg_TetR-rel_C_sf"/>
</dbReference>
<dbReference type="AlphaFoldDB" id="A0A9W6M067"/>
<name>A0A9W6M067_9MICO</name>
<protein>
    <submittedName>
        <fullName evidence="4">Tetracycline repressor, C-all-alpha domain protein</fullName>
    </submittedName>
</protein>
<evidence type="ECO:0000313" key="4">
    <source>
        <dbReference type="EMBL" id="GLJ76412.1"/>
    </source>
</evidence>
<dbReference type="Proteomes" id="UP001142372">
    <property type="component" value="Unassembled WGS sequence"/>
</dbReference>
<dbReference type="Pfam" id="PF02909">
    <property type="entry name" value="TetR_C_1"/>
    <property type="match status" value="1"/>
</dbReference>
<keyword evidence="2" id="KW-0804">Transcription</keyword>
<evidence type="ECO:0000259" key="3">
    <source>
        <dbReference type="Pfam" id="PF02909"/>
    </source>
</evidence>